<dbReference type="PANTHER" id="PTHR43851:SF4">
    <property type="entry name" value="ATYPICAL KINASE COQ8B, MITOCHONDRIAL"/>
    <property type="match status" value="1"/>
</dbReference>
<comment type="caution">
    <text evidence="2">The sequence shown here is derived from an EMBL/GenBank/DDBJ whole genome shotgun (WGS) entry which is preliminary data.</text>
</comment>
<feature type="compositionally biased region" description="Low complexity" evidence="1">
    <location>
        <begin position="173"/>
        <end position="203"/>
    </location>
</feature>
<keyword evidence="3" id="KW-1185">Reference proteome</keyword>
<gene>
    <name evidence="2" type="ORF">J4Q44_G00330250</name>
</gene>
<dbReference type="GO" id="GO:0006744">
    <property type="term" value="P:ubiquinone biosynthetic process"/>
    <property type="evidence" value="ECO:0007669"/>
    <property type="project" value="TreeGrafter"/>
</dbReference>
<evidence type="ECO:0000256" key="1">
    <source>
        <dbReference type="SAM" id="MobiDB-lite"/>
    </source>
</evidence>
<feature type="compositionally biased region" description="Basic residues" evidence="1">
    <location>
        <begin position="205"/>
        <end position="215"/>
    </location>
</feature>
<dbReference type="PANTHER" id="PTHR43851">
    <property type="match status" value="1"/>
</dbReference>
<organism evidence="2 3">
    <name type="scientific">Coregonus suidteri</name>
    <dbReference type="NCBI Taxonomy" id="861788"/>
    <lineage>
        <taxon>Eukaryota</taxon>
        <taxon>Metazoa</taxon>
        <taxon>Chordata</taxon>
        <taxon>Craniata</taxon>
        <taxon>Vertebrata</taxon>
        <taxon>Euteleostomi</taxon>
        <taxon>Actinopterygii</taxon>
        <taxon>Neopterygii</taxon>
        <taxon>Teleostei</taxon>
        <taxon>Protacanthopterygii</taxon>
        <taxon>Salmoniformes</taxon>
        <taxon>Salmonidae</taxon>
        <taxon>Coregoninae</taxon>
        <taxon>Coregonus</taxon>
    </lineage>
</organism>
<sequence length="215" mass="23374">MGLDGRLLGSGFINRRILQGARPSPRRACAPSPGPWKRGTHLTISYRLGSKNTKPDALSWQFDPVDLVERDDPIVPNALIAAPVVHAASIGDRETVLEKSKDLKFLTGFEAKVFQDAHVEALMILGKAFANSDPFDFGTQSTTQRIQSLISSCCVTASPRPPRRPTPCTGRWLAPSSSVPSLVPKSPARTCSGTSTTPTNSGGWRRSRLPKFRPR</sequence>
<dbReference type="AlphaFoldDB" id="A0AAN8QHJ1"/>
<evidence type="ECO:0000313" key="2">
    <source>
        <dbReference type="EMBL" id="KAK6296883.1"/>
    </source>
</evidence>
<accession>A0AAN8QHJ1</accession>
<feature type="region of interest" description="Disordered" evidence="1">
    <location>
        <begin position="158"/>
        <end position="215"/>
    </location>
</feature>
<dbReference type="EMBL" id="JAGTTL010000032">
    <property type="protein sequence ID" value="KAK6296883.1"/>
    <property type="molecule type" value="Genomic_DNA"/>
</dbReference>
<dbReference type="InterPro" id="IPR051409">
    <property type="entry name" value="Atypical_kinase_ADCK"/>
</dbReference>
<reference evidence="2 3" key="1">
    <citation type="submission" date="2021-04" db="EMBL/GenBank/DDBJ databases">
        <authorList>
            <person name="De Guttry C."/>
            <person name="Zahm M."/>
            <person name="Klopp C."/>
            <person name="Cabau C."/>
            <person name="Louis A."/>
            <person name="Berthelot C."/>
            <person name="Parey E."/>
            <person name="Roest Crollius H."/>
            <person name="Montfort J."/>
            <person name="Robinson-Rechavi M."/>
            <person name="Bucao C."/>
            <person name="Bouchez O."/>
            <person name="Gislard M."/>
            <person name="Lluch J."/>
            <person name="Milhes M."/>
            <person name="Lampietro C."/>
            <person name="Lopez Roques C."/>
            <person name="Donnadieu C."/>
            <person name="Braasch I."/>
            <person name="Desvignes T."/>
            <person name="Postlethwait J."/>
            <person name="Bobe J."/>
            <person name="Wedekind C."/>
            <person name="Guiguen Y."/>
        </authorList>
    </citation>
    <scope>NUCLEOTIDE SEQUENCE [LARGE SCALE GENOMIC DNA]</scope>
    <source>
        <strain evidence="2">Cs_M1</strain>
        <tissue evidence="2">Blood</tissue>
    </source>
</reference>
<proteinExistence type="predicted"/>
<dbReference type="Proteomes" id="UP001356427">
    <property type="component" value="Unassembled WGS sequence"/>
</dbReference>
<evidence type="ECO:0000313" key="3">
    <source>
        <dbReference type="Proteomes" id="UP001356427"/>
    </source>
</evidence>
<protein>
    <submittedName>
        <fullName evidence="2">Uncharacterized protein</fullName>
    </submittedName>
</protein>
<name>A0AAN8QHJ1_9TELE</name>